<dbReference type="Gene3D" id="1.10.150.240">
    <property type="entry name" value="Putative phosphatase, domain 2"/>
    <property type="match status" value="1"/>
</dbReference>
<dbReference type="SUPFAM" id="SSF56784">
    <property type="entry name" value="HAD-like"/>
    <property type="match status" value="1"/>
</dbReference>
<dbReference type="SFLD" id="SFLDG01135">
    <property type="entry name" value="C1.5.6:_HAD__Beta-PGM__Phospha"/>
    <property type="match status" value="1"/>
</dbReference>
<dbReference type="AlphaFoldDB" id="A0A7Z7LGF4"/>
<dbReference type="Proteomes" id="UP000250796">
    <property type="component" value="Chromosome MESINF"/>
</dbReference>
<dbReference type="SFLD" id="SFLDS00003">
    <property type="entry name" value="Haloacid_Dehalogenase"/>
    <property type="match status" value="1"/>
</dbReference>
<gene>
    <name evidence="1" type="ORF">MESINF_2229</name>
</gene>
<reference evidence="1 2" key="1">
    <citation type="submission" date="2017-01" db="EMBL/GenBank/DDBJ databases">
        <authorList>
            <person name="Erauso G."/>
        </authorList>
    </citation>
    <scope>NUCLEOTIDE SEQUENCE [LARGE SCALE GENOMIC DNA]</scope>
    <source>
        <strain evidence="1">MESINF1</strain>
    </source>
</reference>
<evidence type="ECO:0000313" key="2">
    <source>
        <dbReference type="Proteomes" id="UP000250796"/>
    </source>
</evidence>
<dbReference type="PANTHER" id="PTHR47478">
    <property type="match status" value="1"/>
</dbReference>
<dbReference type="InterPro" id="IPR011951">
    <property type="entry name" value="HAD-SF_hydro_IA_YjjG/PynA"/>
</dbReference>
<evidence type="ECO:0000313" key="1">
    <source>
        <dbReference type="EMBL" id="SSC13669.1"/>
    </source>
</evidence>
<name>A0A7Z7LGF4_9BACT</name>
<dbReference type="InterPro" id="IPR023214">
    <property type="entry name" value="HAD_sf"/>
</dbReference>
<keyword evidence="2" id="KW-1185">Reference proteome</keyword>
<dbReference type="PRINTS" id="PR00413">
    <property type="entry name" value="HADHALOGNASE"/>
</dbReference>
<dbReference type="InterPro" id="IPR023198">
    <property type="entry name" value="PGP-like_dom2"/>
</dbReference>
<dbReference type="NCBIfam" id="TIGR01509">
    <property type="entry name" value="HAD-SF-IA-v3"/>
    <property type="match status" value="1"/>
</dbReference>
<accession>A0A7Z7LGF4</accession>
<dbReference type="InterPro" id="IPR041492">
    <property type="entry name" value="HAD_2"/>
</dbReference>
<dbReference type="Gene3D" id="3.40.50.1000">
    <property type="entry name" value="HAD superfamily/HAD-like"/>
    <property type="match status" value="1"/>
</dbReference>
<dbReference type="NCBIfam" id="TIGR01549">
    <property type="entry name" value="HAD-SF-IA-v1"/>
    <property type="match status" value="1"/>
</dbReference>
<dbReference type="SFLD" id="SFLDG01129">
    <property type="entry name" value="C1.5:_HAD__Beta-PGM__Phosphata"/>
    <property type="match status" value="1"/>
</dbReference>
<dbReference type="PANTHER" id="PTHR47478:SF1">
    <property type="entry name" value="PYRIMIDINE 5'-NUCLEOTIDASE YJJG"/>
    <property type="match status" value="1"/>
</dbReference>
<organism evidence="1 2">
    <name type="scientific">Mesotoga infera</name>
    <dbReference type="NCBI Taxonomy" id="1236046"/>
    <lineage>
        <taxon>Bacteria</taxon>
        <taxon>Thermotogati</taxon>
        <taxon>Thermotogota</taxon>
        <taxon>Thermotogae</taxon>
        <taxon>Kosmotogales</taxon>
        <taxon>Kosmotogaceae</taxon>
        <taxon>Mesotoga</taxon>
    </lineage>
</organism>
<sequence length="231" mass="26590">MSDSRYRMYFFDLDHTILDFERSESEALIEVFKSRGVTLSSSQVESYRQINRKWWSMLEKGAVSKERVVVERFEEFCRLIDINFDANDLNEEYLMGLSNRAYFLPGAEEFLHQFKNAGRRMAIITNGVYRVQLNKFRIASLHRFFEFSLSSEEAGYAKPDPRIFAVALEKAGVQKDEAVYIGDSLESDFSGAQKAGIDFIWINPEAEPGKGPFMIARDFIELKAVLEGLEA</sequence>
<dbReference type="GO" id="GO:0008253">
    <property type="term" value="F:5'-nucleotidase activity"/>
    <property type="evidence" value="ECO:0007669"/>
    <property type="project" value="InterPro"/>
</dbReference>
<dbReference type="RefSeq" id="WP_231936732.1">
    <property type="nucleotide sequence ID" value="NZ_LS974202.1"/>
</dbReference>
<dbReference type="Pfam" id="PF13419">
    <property type="entry name" value="HAD_2"/>
    <property type="match status" value="1"/>
</dbReference>
<dbReference type="InterPro" id="IPR052550">
    <property type="entry name" value="Pyrimidine_5'-ntase_YjjG"/>
</dbReference>
<evidence type="ECO:0008006" key="3">
    <source>
        <dbReference type="Google" id="ProtNLM"/>
    </source>
</evidence>
<dbReference type="KEGG" id="minf:MESINF_2229"/>
<protein>
    <recommendedName>
        <fullName evidence="3">Noncanonical pyrimidine nucleotidase, YjjG family</fullName>
    </recommendedName>
</protein>
<dbReference type="NCBIfam" id="TIGR02254">
    <property type="entry name" value="YjjG_YfnB"/>
    <property type="match status" value="1"/>
</dbReference>
<dbReference type="InterPro" id="IPR036412">
    <property type="entry name" value="HAD-like_sf"/>
</dbReference>
<dbReference type="InterPro" id="IPR006439">
    <property type="entry name" value="HAD-SF_hydro_IA"/>
</dbReference>
<dbReference type="EMBL" id="LS974202">
    <property type="protein sequence ID" value="SSC13669.1"/>
    <property type="molecule type" value="Genomic_DNA"/>
</dbReference>
<proteinExistence type="predicted"/>